<gene>
    <name evidence="8" type="ORF">SAMN02910323_0606</name>
</gene>
<dbReference type="EC" id="2.1.1.37" evidence="7"/>
<proteinExistence type="inferred from homology"/>
<dbReference type="CDD" id="cd00315">
    <property type="entry name" value="Cyt_C5_DNA_methylase"/>
    <property type="match status" value="1"/>
</dbReference>
<accession>A0A1K1M668</accession>
<dbReference type="NCBIfam" id="TIGR00675">
    <property type="entry name" value="dcm"/>
    <property type="match status" value="1"/>
</dbReference>
<keyword evidence="9" id="KW-1185">Reference proteome</keyword>
<dbReference type="EMBL" id="FPJA01000004">
    <property type="protein sequence ID" value="SFW18624.1"/>
    <property type="molecule type" value="Genomic_DNA"/>
</dbReference>
<dbReference type="GO" id="GO:0003886">
    <property type="term" value="F:DNA (cytosine-5-)-methyltransferase activity"/>
    <property type="evidence" value="ECO:0007669"/>
    <property type="project" value="UniProtKB-EC"/>
</dbReference>
<name>A0A1K1M668_SELRU</name>
<evidence type="ECO:0000256" key="4">
    <source>
        <dbReference type="ARBA" id="ARBA00022747"/>
    </source>
</evidence>
<dbReference type="InterPro" id="IPR029063">
    <property type="entry name" value="SAM-dependent_MTases_sf"/>
</dbReference>
<feature type="active site" evidence="5">
    <location>
        <position position="78"/>
    </location>
</feature>
<dbReference type="Gene3D" id="3.40.50.150">
    <property type="entry name" value="Vaccinia Virus protein VP39"/>
    <property type="match status" value="1"/>
</dbReference>
<evidence type="ECO:0000313" key="8">
    <source>
        <dbReference type="EMBL" id="SFW18624.1"/>
    </source>
</evidence>
<dbReference type="SUPFAM" id="SSF53335">
    <property type="entry name" value="S-adenosyl-L-methionine-dependent methyltransferases"/>
    <property type="match status" value="1"/>
</dbReference>
<dbReference type="InterPro" id="IPR050750">
    <property type="entry name" value="C5-MTase"/>
</dbReference>
<evidence type="ECO:0000313" key="9">
    <source>
        <dbReference type="Proteomes" id="UP000182958"/>
    </source>
</evidence>
<evidence type="ECO:0000256" key="7">
    <source>
        <dbReference type="RuleBase" id="RU000417"/>
    </source>
</evidence>
<dbReference type="PROSITE" id="PS51679">
    <property type="entry name" value="SAM_MT_C5"/>
    <property type="match status" value="1"/>
</dbReference>
<evidence type="ECO:0000256" key="2">
    <source>
        <dbReference type="ARBA" id="ARBA00022679"/>
    </source>
</evidence>
<dbReference type="PRINTS" id="PR00105">
    <property type="entry name" value="C5METTRFRASE"/>
</dbReference>
<keyword evidence="1 5" id="KW-0489">Methyltransferase</keyword>
<comment type="similarity">
    <text evidence="5 6">Belongs to the class I-like SAM-binding methyltransferase superfamily. C5-methyltransferase family.</text>
</comment>
<keyword evidence="3 5" id="KW-0949">S-adenosyl-L-methionine</keyword>
<dbReference type="PANTHER" id="PTHR46098:SF1">
    <property type="entry name" value="TRNA (CYTOSINE(38)-C(5))-METHYLTRANSFERASE"/>
    <property type="match status" value="1"/>
</dbReference>
<protein>
    <recommendedName>
        <fullName evidence="7">Cytosine-specific methyltransferase</fullName>
        <ecNumber evidence="7">2.1.1.37</ecNumber>
    </recommendedName>
</protein>
<dbReference type="PROSITE" id="PS00094">
    <property type="entry name" value="C5_MTASE_1"/>
    <property type="match status" value="1"/>
</dbReference>
<organism evidence="8 9">
    <name type="scientific">Selenomonas ruminantium</name>
    <dbReference type="NCBI Taxonomy" id="971"/>
    <lineage>
        <taxon>Bacteria</taxon>
        <taxon>Bacillati</taxon>
        <taxon>Bacillota</taxon>
        <taxon>Negativicutes</taxon>
        <taxon>Selenomonadales</taxon>
        <taxon>Selenomonadaceae</taxon>
        <taxon>Selenomonas</taxon>
    </lineage>
</organism>
<dbReference type="Proteomes" id="UP000182958">
    <property type="component" value="Unassembled WGS sequence"/>
</dbReference>
<dbReference type="AlphaFoldDB" id="A0A1K1M668"/>
<keyword evidence="4" id="KW-0680">Restriction system</keyword>
<evidence type="ECO:0000256" key="3">
    <source>
        <dbReference type="ARBA" id="ARBA00022691"/>
    </source>
</evidence>
<evidence type="ECO:0000256" key="5">
    <source>
        <dbReference type="PROSITE-ProRule" id="PRU01016"/>
    </source>
</evidence>
<comment type="catalytic activity">
    <reaction evidence="7">
        <text>a 2'-deoxycytidine in DNA + S-adenosyl-L-methionine = a 5-methyl-2'-deoxycytidine in DNA + S-adenosyl-L-homocysteine + H(+)</text>
        <dbReference type="Rhea" id="RHEA:13681"/>
        <dbReference type="Rhea" id="RHEA-COMP:11369"/>
        <dbReference type="Rhea" id="RHEA-COMP:11370"/>
        <dbReference type="ChEBI" id="CHEBI:15378"/>
        <dbReference type="ChEBI" id="CHEBI:57856"/>
        <dbReference type="ChEBI" id="CHEBI:59789"/>
        <dbReference type="ChEBI" id="CHEBI:85452"/>
        <dbReference type="ChEBI" id="CHEBI:85454"/>
        <dbReference type="EC" id="2.1.1.37"/>
    </reaction>
</comment>
<dbReference type="GO" id="GO:0009307">
    <property type="term" value="P:DNA restriction-modification system"/>
    <property type="evidence" value="ECO:0007669"/>
    <property type="project" value="UniProtKB-KW"/>
</dbReference>
<dbReference type="InterPro" id="IPR001525">
    <property type="entry name" value="C5_MeTfrase"/>
</dbReference>
<dbReference type="RefSeq" id="WP_072305464.1">
    <property type="nucleotide sequence ID" value="NZ_FPJA01000004.1"/>
</dbReference>
<keyword evidence="2 5" id="KW-0808">Transferase</keyword>
<dbReference type="InterPro" id="IPR018117">
    <property type="entry name" value="C5_DNA_meth_AS"/>
</dbReference>
<reference evidence="9" key="1">
    <citation type="submission" date="2016-11" db="EMBL/GenBank/DDBJ databases">
        <authorList>
            <person name="Varghese N."/>
            <person name="Submissions S."/>
        </authorList>
    </citation>
    <scope>NUCLEOTIDE SEQUENCE [LARGE SCALE GENOMIC DNA]</scope>
    <source>
        <strain evidence="9">C3</strain>
    </source>
</reference>
<dbReference type="PANTHER" id="PTHR46098">
    <property type="entry name" value="TRNA (CYTOSINE(38)-C(5))-METHYLTRANSFERASE"/>
    <property type="match status" value="1"/>
</dbReference>
<dbReference type="Pfam" id="PF00145">
    <property type="entry name" value="DNA_methylase"/>
    <property type="match status" value="1"/>
</dbReference>
<dbReference type="Gene3D" id="3.90.120.10">
    <property type="entry name" value="DNA Methylase, subunit A, domain 2"/>
    <property type="match status" value="1"/>
</dbReference>
<evidence type="ECO:0000256" key="1">
    <source>
        <dbReference type="ARBA" id="ARBA00022603"/>
    </source>
</evidence>
<sequence length="342" mass="38858">MPRKKIRYAEFCAGVGGFRLGIEKSNLKAEPVYTNEIDDSCEKTYQKNFGVKFDSKDVFYTDIKKMPDFDMLCAGFPCQPFSVAGKERGFSDSRGTVFFRLLTIIKRKKPEIIFLENVPNLIRHDKGNTFKVIIDSLDRAGYVLSTKVLDSSYFGVPQSRSRIYIIGFLRSKYGDLKLNFTEGITEKTPLRPYLISGDYSIPITRRWNEYIDYYLGYKKEEDMSFVVPRTRKKLERIAQGCNLEDCIFQVRSSGVRALSLDSPLPTFTVLNSGGGAHIPILSKERRHISINEMKRIMGFQDDYDFSAVSRTDAAKQLANAVCPPVIASICNDIAKTIKLGEK</sequence>
<evidence type="ECO:0000256" key="6">
    <source>
        <dbReference type="RuleBase" id="RU000416"/>
    </source>
</evidence>
<dbReference type="GO" id="GO:0032259">
    <property type="term" value="P:methylation"/>
    <property type="evidence" value="ECO:0007669"/>
    <property type="project" value="UniProtKB-KW"/>
</dbReference>